<sequence>MKKGITTQVAVLFLCTSAFSNANAEQTDLQHITSDLVTPTEIPRIHKPITIDGHINEAIWSKARRFLVNNVTFPHENIPSPVQTEAFMMEDGENLYVAFKAYDPEPHKIRAFLSDRDKNWNDDLVGLKIDSFNDDTLAYQFFINPLGTQTDSIENALTGRESSSWNGIWDSAGKMTEFGYTVEIAIPLRILNFNDRLDIQQWGYELVRFYPRDERLRLSNAKMDQGQDCWVCQMPTLQGFKGAKQGNNLTVVPTLVSGQTQTRDINTTNNQTTIEDWEDESNTDVGLDFKWGITPDVTLNATLNPDFSQVEADSGQLNVNNTFALFTPEKRSFFLANEDYFSTPLSLIYTRNIQDPDYGAKVTGKMGDHSFGGFVANDKTSLFLLPGNLGSNVYEVDEKTTNGALRYSYSVNDDLKMGATTTIRKNSEYHNYLTSLDTRYQPNQNNRVNIQVLSSDTYLAQSYIDDIKNSGNYSSEQELRADNINGNDTAYRIHYNHTNRDWFFDMTHMNIGESFRADLAFFNNTDHKKTVIGGGHIWRGNDEDWWTRVQLSGDVDWTHNQRGEKIEQEAEMYLNVNGPMQSFLRHGIAARTKVGNRIDETTLAIDGNTEEFDEVSFSSWMEFKPTSHIWLGNYLRLGTGIDYSNSRLSDVFVWEPKITWHANKHLETKLALKLSKMKYKGDDIYTANLIDLRLSYQFNIRSFLRLSVVGYDIERTLENYLPEVRDDFNSNYKSVSAQLLFSYKVNPQTLFFVGYSDGGYQDDDLSKVTKNTRSVFLKMSYAWIM</sequence>
<feature type="domain" description="Carbohydrate-binding" evidence="2">
    <location>
        <begin position="51"/>
        <end position="191"/>
    </location>
</feature>
<keyword evidence="5" id="KW-1185">Reference proteome</keyword>
<dbReference type="CDD" id="cd09618">
    <property type="entry name" value="CBM9_like_2"/>
    <property type="match status" value="1"/>
</dbReference>
<dbReference type="GO" id="GO:0004553">
    <property type="term" value="F:hydrolase activity, hydrolyzing O-glycosyl compounds"/>
    <property type="evidence" value="ECO:0007669"/>
    <property type="project" value="InterPro"/>
</dbReference>
<dbReference type="OrthoDB" id="9786766at2"/>
<dbReference type="InterPro" id="IPR010502">
    <property type="entry name" value="Carb-bd_dom_fam9"/>
</dbReference>
<dbReference type="Pfam" id="PF19313">
    <property type="entry name" value="DUF5916"/>
    <property type="match status" value="1"/>
</dbReference>
<proteinExistence type="predicted"/>
<dbReference type="EMBL" id="WOCD01000002">
    <property type="protein sequence ID" value="MUH71709.1"/>
    <property type="molecule type" value="Genomic_DNA"/>
</dbReference>
<dbReference type="SUPFAM" id="SSF49344">
    <property type="entry name" value="CBD9-like"/>
    <property type="match status" value="1"/>
</dbReference>
<evidence type="ECO:0000259" key="3">
    <source>
        <dbReference type="Pfam" id="PF19313"/>
    </source>
</evidence>
<feature type="signal peptide" evidence="1">
    <location>
        <begin position="1"/>
        <end position="24"/>
    </location>
</feature>
<evidence type="ECO:0000313" key="4">
    <source>
        <dbReference type="EMBL" id="MUH71709.1"/>
    </source>
</evidence>
<keyword evidence="1" id="KW-0732">Signal</keyword>
<dbReference type="Gene3D" id="2.60.40.1190">
    <property type="match status" value="1"/>
</dbReference>
<dbReference type="Proteomes" id="UP000439994">
    <property type="component" value="Unassembled WGS sequence"/>
</dbReference>
<accession>A0A6N8F8I2</accession>
<comment type="caution">
    <text evidence="4">The sequence shown here is derived from an EMBL/GenBank/DDBJ whole genome shotgun (WGS) entry which is preliminary data.</text>
</comment>
<dbReference type="Pfam" id="PF06452">
    <property type="entry name" value="CBM9_1"/>
    <property type="match status" value="1"/>
</dbReference>
<protein>
    <recommendedName>
        <fullName evidence="6">Hydrolase</fullName>
    </recommendedName>
</protein>
<reference evidence="4 5" key="1">
    <citation type="submission" date="2019-11" db="EMBL/GenBank/DDBJ databases">
        <title>P. haliotis isolates from Z. marina roots.</title>
        <authorList>
            <person name="Cohen M."/>
            <person name="Jospin G."/>
            <person name="Eisen J.A."/>
            <person name="Coil D.A."/>
        </authorList>
    </citation>
    <scope>NUCLEOTIDE SEQUENCE [LARGE SCALE GENOMIC DNA]</scope>
    <source>
        <strain evidence="4 5">UCD-MCMsp1aY</strain>
    </source>
</reference>
<evidence type="ECO:0008006" key="6">
    <source>
        <dbReference type="Google" id="ProtNLM"/>
    </source>
</evidence>
<evidence type="ECO:0000259" key="2">
    <source>
        <dbReference type="Pfam" id="PF06452"/>
    </source>
</evidence>
<evidence type="ECO:0000313" key="5">
    <source>
        <dbReference type="Proteomes" id="UP000439994"/>
    </source>
</evidence>
<name>A0A6N8F8I2_9GAMM</name>
<evidence type="ECO:0000256" key="1">
    <source>
        <dbReference type="SAM" id="SignalP"/>
    </source>
</evidence>
<organism evidence="4 5">
    <name type="scientific">Psychrosphaera haliotis</name>
    <dbReference type="NCBI Taxonomy" id="555083"/>
    <lineage>
        <taxon>Bacteria</taxon>
        <taxon>Pseudomonadati</taxon>
        <taxon>Pseudomonadota</taxon>
        <taxon>Gammaproteobacteria</taxon>
        <taxon>Alteromonadales</taxon>
        <taxon>Pseudoalteromonadaceae</taxon>
        <taxon>Psychrosphaera</taxon>
    </lineage>
</organism>
<dbReference type="InterPro" id="IPR045670">
    <property type="entry name" value="DUF5916"/>
</dbReference>
<feature type="domain" description="DUF5916" evidence="3">
    <location>
        <begin position="276"/>
        <end position="353"/>
    </location>
</feature>
<gene>
    <name evidence="4" type="ORF">GNP35_03925</name>
</gene>
<dbReference type="GO" id="GO:0016052">
    <property type="term" value="P:carbohydrate catabolic process"/>
    <property type="evidence" value="ECO:0007669"/>
    <property type="project" value="InterPro"/>
</dbReference>
<dbReference type="RefSeq" id="WP_155694725.1">
    <property type="nucleotide sequence ID" value="NZ_WOCD01000002.1"/>
</dbReference>
<dbReference type="AlphaFoldDB" id="A0A6N8F8I2"/>
<feature type="chain" id="PRO_5026956055" description="Hydrolase" evidence="1">
    <location>
        <begin position="25"/>
        <end position="785"/>
    </location>
</feature>
<dbReference type="GO" id="GO:0030246">
    <property type="term" value="F:carbohydrate binding"/>
    <property type="evidence" value="ECO:0007669"/>
    <property type="project" value="InterPro"/>
</dbReference>